<evidence type="ECO:0000256" key="3">
    <source>
        <dbReference type="ARBA" id="ARBA00022771"/>
    </source>
</evidence>
<dbReference type="PANTHER" id="PTHR10071">
    <property type="entry name" value="TRANSCRIPTION FACTOR GATA FAMILY MEMBER"/>
    <property type="match status" value="1"/>
</dbReference>
<feature type="compositionally biased region" description="Polar residues" evidence="10">
    <location>
        <begin position="161"/>
        <end position="182"/>
    </location>
</feature>
<dbReference type="GO" id="GO:0005634">
    <property type="term" value="C:nucleus"/>
    <property type="evidence" value="ECO:0007669"/>
    <property type="project" value="UniProtKB-SubCell"/>
</dbReference>
<evidence type="ECO:0000256" key="8">
    <source>
        <dbReference type="ARBA" id="ARBA00023242"/>
    </source>
</evidence>
<dbReference type="PANTHER" id="PTHR10071:SF281">
    <property type="entry name" value="BOX A-BINDING FACTOR-RELATED"/>
    <property type="match status" value="1"/>
</dbReference>
<evidence type="ECO:0000256" key="10">
    <source>
        <dbReference type="SAM" id="MobiDB-lite"/>
    </source>
</evidence>
<feature type="region of interest" description="Disordered" evidence="10">
    <location>
        <begin position="124"/>
        <end position="193"/>
    </location>
</feature>
<dbReference type="CDD" id="cd00202">
    <property type="entry name" value="ZnF_GATA"/>
    <property type="match status" value="1"/>
</dbReference>
<feature type="region of interest" description="Disordered" evidence="10">
    <location>
        <begin position="405"/>
        <end position="487"/>
    </location>
</feature>
<comment type="caution">
    <text evidence="12">The sequence shown here is derived from an EMBL/GenBank/DDBJ whole genome shotgun (WGS) entry which is preliminary data.</text>
</comment>
<reference evidence="12" key="1">
    <citation type="submission" date="2022-11" db="EMBL/GenBank/DDBJ databases">
        <authorList>
            <person name="Scott C."/>
            <person name="Bruce N."/>
        </authorList>
    </citation>
    <scope>NUCLEOTIDE SEQUENCE</scope>
</reference>
<organism evidence="12 13">
    <name type="scientific">Parascedosporium putredinis</name>
    <dbReference type="NCBI Taxonomy" id="1442378"/>
    <lineage>
        <taxon>Eukaryota</taxon>
        <taxon>Fungi</taxon>
        <taxon>Dikarya</taxon>
        <taxon>Ascomycota</taxon>
        <taxon>Pezizomycotina</taxon>
        <taxon>Sordariomycetes</taxon>
        <taxon>Hypocreomycetidae</taxon>
        <taxon>Microascales</taxon>
        <taxon>Microascaceae</taxon>
        <taxon>Parascedosporium</taxon>
    </lineage>
</organism>
<feature type="compositionally biased region" description="Polar residues" evidence="10">
    <location>
        <begin position="265"/>
        <end position="275"/>
    </location>
</feature>
<dbReference type="PRINTS" id="PR00619">
    <property type="entry name" value="GATAZNFINGER"/>
</dbReference>
<dbReference type="Proteomes" id="UP000838763">
    <property type="component" value="Unassembled WGS sequence"/>
</dbReference>
<keyword evidence="4" id="KW-0862">Zinc</keyword>
<keyword evidence="3 9" id="KW-0863">Zinc-finger</keyword>
<feature type="compositionally biased region" description="Polar residues" evidence="10">
    <location>
        <begin position="322"/>
        <end position="332"/>
    </location>
</feature>
<dbReference type="GO" id="GO:0045944">
    <property type="term" value="P:positive regulation of transcription by RNA polymerase II"/>
    <property type="evidence" value="ECO:0007669"/>
    <property type="project" value="TreeGrafter"/>
</dbReference>
<evidence type="ECO:0000313" key="12">
    <source>
        <dbReference type="EMBL" id="CAI4211122.1"/>
    </source>
</evidence>
<dbReference type="GO" id="GO:0008270">
    <property type="term" value="F:zinc ion binding"/>
    <property type="evidence" value="ECO:0007669"/>
    <property type="project" value="UniProtKB-KW"/>
</dbReference>
<dbReference type="PROSITE" id="PS00344">
    <property type="entry name" value="GATA_ZN_FINGER_1"/>
    <property type="match status" value="1"/>
</dbReference>
<dbReference type="GO" id="GO:0000122">
    <property type="term" value="P:negative regulation of transcription by RNA polymerase II"/>
    <property type="evidence" value="ECO:0007669"/>
    <property type="project" value="TreeGrafter"/>
</dbReference>
<evidence type="ECO:0000256" key="2">
    <source>
        <dbReference type="ARBA" id="ARBA00022723"/>
    </source>
</evidence>
<keyword evidence="5" id="KW-0805">Transcription regulation</keyword>
<gene>
    <name evidence="12" type="ORF">PPNO1_LOCUS919</name>
</gene>
<name>A0A9P1GVM5_9PEZI</name>
<accession>A0A9P1GVM5</accession>
<sequence>MTDVELDADSDLHEYSLDTANQNGVPQPGQARVPFGLDTFNLETESILASAGPFQQQFFSPSTSPMMTTNSFAGVYPNNSIPGSAMNMGDFYSPPLPAITPPPRRHMLSMRVKASTLGRLISAARDNSSSQDSPAARPASLRTPSAYSTAPSSFGHIDPSQVFQQHDQMVRSPRSSHTNDNMFSFGADSDDEEAGGVFSERNTAMPGNFSPAMEDSSSLQWDASLPGQFSTQAARYPGGPPRKTVTIGGTTTDYVETSGDWESGMNRSQSQNFKSSADKRQRLPRTSSTSSTTRLMNQRGSGSDRTARSTPSSPPGDGGMSALSSAAPSRQSTPPPSKHGSTTNLQNAGNGQGESSAPTTCTNCFTQTTPLWRRNPEGQPLCNACGLFLKLHGVVRPLSLKTDVIKKRNRGSGPNVPGGGSGTRSKKTTSGTNSASASRRNSSLAVSSLATVAAGKGNPAPASVKRTSAGESPSADAGPSAKSAGAASSANFAGAGGAVGDIDLSGDMDVDSPESSTGSNDGTMKSTPGLTHAHSSASLGLASAFGMTQRPIGSQSMISMSGVRPSAAMGNPAAGTSGAQEWEWLTMSL</sequence>
<evidence type="ECO:0000313" key="13">
    <source>
        <dbReference type="Proteomes" id="UP000838763"/>
    </source>
</evidence>
<feature type="compositionally biased region" description="Polar residues" evidence="10">
    <location>
        <begin position="142"/>
        <end position="152"/>
    </location>
</feature>
<dbReference type="AlphaFoldDB" id="A0A9P1GVM5"/>
<dbReference type="InterPro" id="IPR013088">
    <property type="entry name" value="Znf_NHR/GATA"/>
</dbReference>
<evidence type="ECO:0000256" key="4">
    <source>
        <dbReference type="ARBA" id="ARBA00022833"/>
    </source>
</evidence>
<dbReference type="PROSITE" id="PS50114">
    <property type="entry name" value="GATA_ZN_FINGER_2"/>
    <property type="match status" value="1"/>
</dbReference>
<dbReference type="GO" id="GO:0000981">
    <property type="term" value="F:DNA-binding transcription factor activity, RNA polymerase II-specific"/>
    <property type="evidence" value="ECO:0007669"/>
    <property type="project" value="TreeGrafter"/>
</dbReference>
<feature type="compositionally biased region" description="Polar residues" evidence="10">
    <location>
        <begin position="513"/>
        <end position="529"/>
    </location>
</feature>
<dbReference type="SMART" id="SM00401">
    <property type="entry name" value="ZnF_GATA"/>
    <property type="match status" value="1"/>
</dbReference>
<keyword evidence="13" id="KW-1185">Reference proteome</keyword>
<evidence type="ECO:0000256" key="7">
    <source>
        <dbReference type="ARBA" id="ARBA00023163"/>
    </source>
</evidence>
<protein>
    <recommendedName>
        <fullName evidence="11">GATA-type domain-containing protein</fullName>
    </recommendedName>
</protein>
<dbReference type="SUPFAM" id="SSF57716">
    <property type="entry name" value="Glucocorticoid receptor-like (DNA-binding domain)"/>
    <property type="match status" value="1"/>
</dbReference>
<feature type="compositionally biased region" description="Polar residues" evidence="10">
    <location>
        <begin position="294"/>
        <end position="311"/>
    </location>
</feature>
<dbReference type="Gene3D" id="3.30.50.10">
    <property type="entry name" value="Erythroid Transcription Factor GATA-1, subunit A"/>
    <property type="match status" value="1"/>
</dbReference>
<dbReference type="Pfam" id="PF00320">
    <property type="entry name" value="GATA"/>
    <property type="match status" value="1"/>
</dbReference>
<keyword evidence="6" id="KW-0534">Nitrate assimilation</keyword>
<dbReference type="InterPro" id="IPR000679">
    <property type="entry name" value="Znf_GATA"/>
</dbReference>
<evidence type="ECO:0000256" key="6">
    <source>
        <dbReference type="ARBA" id="ARBA00023063"/>
    </source>
</evidence>
<dbReference type="EMBL" id="CALLCH030000001">
    <property type="protein sequence ID" value="CAI4211122.1"/>
    <property type="molecule type" value="Genomic_DNA"/>
</dbReference>
<keyword evidence="2" id="KW-0479">Metal-binding</keyword>
<evidence type="ECO:0000256" key="1">
    <source>
        <dbReference type="ARBA" id="ARBA00004123"/>
    </source>
</evidence>
<feature type="domain" description="GATA-type" evidence="11">
    <location>
        <begin position="355"/>
        <end position="408"/>
    </location>
</feature>
<comment type="subcellular location">
    <subcellularLocation>
        <location evidence="1">Nucleus</location>
    </subcellularLocation>
</comment>
<proteinExistence type="predicted"/>
<dbReference type="OrthoDB" id="515401at2759"/>
<evidence type="ECO:0000259" key="11">
    <source>
        <dbReference type="PROSITE" id="PS50114"/>
    </source>
</evidence>
<keyword evidence="7" id="KW-0804">Transcription</keyword>
<feature type="compositionally biased region" description="Low complexity" evidence="10">
    <location>
        <begin position="472"/>
        <end position="487"/>
    </location>
</feature>
<keyword evidence="8" id="KW-0539">Nucleus</keyword>
<feature type="region of interest" description="Disordered" evidence="10">
    <location>
        <begin position="231"/>
        <end position="360"/>
    </location>
</feature>
<feature type="compositionally biased region" description="Polar residues" evidence="10">
    <location>
        <begin position="339"/>
        <end position="358"/>
    </location>
</feature>
<evidence type="ECO:0000256" key="5">
    <source>
        <dbReference type="ARBA" id="ARBA00023015"/>
    </source>
</evidence>
<evidence type="ECO:0000256" key="9">
    <source>
        <dbReference type="PROSITE-ProRule" id="PRU00094"/>
    </source>
</evidence>
<dbReference type="GO" id="GO:0000978">
    <property type="term" value="F:RNA polymerase II cis-regulatory region sequence-specific DNA binding"/>
    <property type="evidence" value="ECO:0007669"/>
    <property type="project" value="TreeGrafter"/>
</dbReference>
<feature type="region of interest" description="Disordered" evidence="10">
    <location>
        <begin position="503"/>
        <end position="533"/>
    </location>
</feature>
<dbReference type="FunFam" id="3.30.50.10:FF:000007">
    <property type="entry name" value="Nitrogen regulatory AreA, N-terminal"/>
    <property type="match status" value="1"/>
</dbReference>
<feature type="compositionally biased region" description="Low complexity" evidence="10">
    <location>
        <begin position="428"/>
        <end position="454"/>
    </location>
</feature>
<dbReference type="InterPro" id="IPR039355">
    <property type="entry name" value="Transcription_factor_GATA"/>
</dbReference>